<evidence type="ECO:0000313" key="2">
    <source>
        <dbReference type="EMBL" id="OXA64258.1"/>
    </source>
</evidence>
<proteinExistence type="predicted"/>
<organism evidence="2 3">
    <name type="scientific">Folsomia candida</name>
    <name type="common">Springtail</name>
    <dbReference type="NCBI Taxonomy" id="158441"/>
    <lineage>
        <taxon>Eukaryota</taxon>
        <taxon>Metazoa</taxon>
        <taxon>Ecdysozoa</taxon>
        <taxon>Arthropoda</taxon>
        <taxon>Hexapoda</taxon>
        <taxon>Collembola</taxon>
        <taxon>Entomobryomorpha</taxon>
        <taxon>Isotomoidea</taxon>
        <taxon>Isotomidae</taxon>
        <taxon>Proisotominae</taxon>
        <taxon>Folsomia</taxon>
    </lineage>
</organism>
<feature type="transmembrane region" description="Helical" evidence="1">
    <location>
        <begin position="75"/>
        <end position="96"/>
    </location>
</feature>
<sequence>MWLRAYSLISGNDPPKPIIRPHFDPGLFRPSLFSYKVVRIIAKIIKILESTHLSPFSWDDKENTLTISESKVTPIYTAIFVSHYFPYFLYTLYQLYRAFYDETAHFKVMDVFWIALFTMGHYFSFEGVSNLHLKKDEMVALFRKMKMFDKFVKNFINLQGPEKDRFFRKCEFLGIIICRGNTIGAQILMLLAVLIYVNKPLAPQYITGIFPWKTSIFTKMIGLMIDTYTKSVNIGQNFFYQAWFLFCVSYVTMSISVLRTNATHISKRIAFYRCVFLLNELHNDCYTPTLLPVRFLFYGQYTIAAFAVLMRLRDAISLQEGCVLVQFVFSFTLSAFLYLHICGRVGHDSKMVAQDLCRDAWMMGKPEGKIWRKVTKSLKPFGVKINPIRRIGYRGMNDYFENLASMLTTVLVALPM</sequence>
<feature type="transmembrane region" description="Helical" evidence="1">
    <location>
        <begin position="324"/>
        <end position="341"/>
    </location>
</feature>
<keyword evidence="3" id="KW-1185">Reference proteome</keyword>
<name>A0A226F466_FOLCA</name>
<feature type="transmembrane region" description="Helical" evidence="1">
    <location>
        <begin position="238"/>
        <end position="258"/>
    </location>
</feature>
<feature type="transmembrane region" description="Helical" evidence="1">
    <location>
        <begin position="172"/>
        <end position="197"/>
    </location>
</feature>
<accession>A0A226F466</accession>
<dbReference type="Proteomes" id="UP000198287">
    <property type="component" value="Unassembled WGS sequence"/>
</dbReference>
<comment type="caution">
    <text evidence="2">The sequence shown here is derived from an EMBL/GenBank/DDBJ whole genome shotgun (WGS) entry which is preliminary data.</text>
</comment>
<keyword evidence="1" id="KW-1133">Transmembrane helix</keyword>
<evidence type="ECO:0000256" key="1">
    <source>
        <dbReference type="SAM" id="Phobius"/>
    </source>
</evidence>
<feature type="transmembrane region" description="Helical" evidence="1">
    <location>
        <begin position="108"/>
        <end position="125"/>
    </location>
</feature>
<gene>
    <name evidence="2" type="ORF">Fcan01_00200</name>
</gene>
<feature type="transmembrane region" description="Helical" evidence="1">
    <location>
        <begin position="295"/>
        <end position="312"/>
    </location>
</feature>
<keyword evidence="1" id="KW-0472">Membrane</keyword>
<evidence type="ECO:0000313" key="3">
    <source>
        <dbReference type="Proteomes" id="UP000198287"/>
    </source>
</evidence>
<protein>
    <recommendedName>
        <fullName evidence="4">Odorant receptor</fullName>
    </recommendedName>
</protein>
<reference evidence="2 3" key="1">
    <citation type="submission" date="2015-12" db="EMBL/GenBank/DDBJ databases">
        <title>The genome of Folsomia candida.</title>
        <authorList>
            <person name="Faddeeva A."/>
            <person name="Derks M.F."/>
            <person name="Anvar Y."/>
            <person name="Smit S."/>
            <person name="Van Straalen N."/>
            <person name="Roelofs D."/>
        </authorList>
    </citation>
    <scope>NUCLEOTIDE SEQUENCE [LARGE SCALE GENOMIC DNA]</scope>
    <source>
        <strain evidence="2 3">VU population</strain>
        <tissue evidence="2">Whole body</tissue>
    </source>
</reference>
<keyword evidence="1" id="KW-0812">Transmembrane</keyword>
<dbReference type="AlphaFoldDB" id="A0A226F466"/>
<evidence type="ECO:0008006" key="4">
    <source>
        <dbReference type="Google" id="ProtNLM"/>
    </source>
</evidence>
<dbReference type="EMBL" id="LNIX01000001">
    <property type="protein sequence ID" value="OXA64258.1"/>
    <property type="molecule type" value="Genomic_DNA"/>
</dbReference>